<evidence type="ECO:0000256" key="6">
    <source>
        <dbReference type="ARBA" id="ARBA00023015"/>
    </source>
</evidence>
<evidence type="ECO:0000256" key="2">
    <source>
        <dbReference type="ARBA" id="ARBA00022723"/>
    </source>
</evidence>
<dbReference type="GO" id="GO:0048598">
    <property type="term" value="P:embryonic morphogenesis"/>
    <property type="evidence" value="ECO:0007669"/>
    <property type="project" value="UniProtKB-ARBA"/>
</dbReference>
<reference evidence="11 12" key="1">
    <citation type="submission" date="2017-06" db="EMBL/GenBank/DDBJ databases">
        <title>Aedes aegypti genome working group (AGWG) sequencing and assembly.</title>
        <authorList>
            <consortium name="Aedes aegypti Genome Working Group (AGWG)"/>
            <person name="Matthews B.J."/>
        </authorList>
    </citation>
    <scope>NUCLEOTIDE SEQUENCE [LARGE SCALE GENOMIC DNA]</scope>
    <source>
        <strain evidence="11 12">LVP_AGWG</strain>
    </source>
</reference>
<keyword evidence="12" id="KW-1185">Reference proteome</keyword>
<dbReference type="InParanoid" id="A0A6I8U0B0"/>
<dbReference type="GO" id="GO:0048729">
    <property type="term" value="P:tissue morphogenesis"/>
    <property type="evidence" value="ECO:0007669"/>
    <property type="project" value="UniProtKB-ARBA"/>
</dbReference>
<dbReference type="GO" id="GO:0000978">
    <property type="term" value="F:RNA polymerase II cis-regulatory region sequence-specific DNA binding"/>
    <property type="evidence" value="ECO:0007669"/>
    <property type="project" value="TreeGrafter"/>
</dbReference>
<evidence type="ECO:0000256" key="9">
    <source>
        <dbReference type="SAM" id="MobiDB-lite"/>
    </source>
</evidence>
<dbReference type="PANTHER" id="PTHR24399:SF23">
    <property type="entry name" value="C2H2-TYPE DOMAIN-CONTAINING PROTEIN"/>
    <property type="match status" value="1"/>
</dbReference>
<feature type="domain" description="C2H2-type" evidence="10">
    <location>
        <begin position="514"/>
        <end position="541"/>
    </location>
</feature>
<evidence type="ECO:0000256" key="4">
    <source>
        <dbReference type="ARBA" id="ARBA00022771"/>
    </source>
</evidence>
<evidence type="ECO:0000256" key="8">
    <source>
        <dbReference type="ARBA" id="ARBA00023242"/>
    </source>
</evidence>
<feature type="domain" description="C2H2-type" evidence="10">
    <location>
        <begin position="366"/>
        <end position="393"/>
    </location>
</feature>
<keyword evidence="2" id="KW-0479">Metal-binding</keyword>
<reference evidence="11" key="2">
    <citation type="submission" date="2020-05" db="UniProtKB">
        <authorList>
            <consortium name="EnsemblMetazoa"/>
        </authorList>
    </citation>
    <scope>IDENTIFICATION</scope>
    <source>
        <strain evidence="11">LVP_AGWG</strain>
    </source>
</reference>
<feature type="compositionally biased region" description="Basic and acidic residues" evidence="9">
    <location>
        <begin position="189"/>
        <end position="202"/>
    </location>
</feature>
<comment type="subcellular location">
    <subcellularLocation>
        <location evidence="1">Nucleus</location>
    </subcellularLocation>
</comment>
<dbReference type="GO" id="GO:0005654">
    <property type="term" value="C:nucleoplasm"/>
    <property type="evidence" value="ECO:0007669"/>
    <property type="project" value="TreeGrafter"/>
</dbReference>
<dbReference type="AlphaFoldDB" id="A0A6I8U0B0"/>
<feature type="domain" description="C2H2-type" evidence="10">
    <location>
        <begin position="542"/>
        <end position="564"/>
    </location>
</feature>
<evidence type="ECO:0000313" key="11">
    <source>
        <dbReference type="EnsemblMetazoa" id="AAEL020031-PA"/>
    </source>
</evidence>
<evidence type="ECO:0000256" key="5">
    <source>
        <dbReference type="ARBA" id="ARBA00022833"/>
    </source>
</evidence>
<feature type="region of interest" description="Disordered" evidence="9">
    <location>
        <begin position="181"/>
        <end position="222"/>
    </location>
</feature>
<evidence type="ECO:0000259" key="10">
    <source>
        <dbReference type="PROSITE" id="PS50157"/>
    </source>
</evidence>
<dbReference type="Pfam" id="PF13894">
    <property type="entry name" value="zf-C2H2_4"/>
    <property type="match status" value="1"/>
</dbReference>
<dbReference type="PROSITE" id="PS50157">
    <property type="entry name" value="ZINC_FINGER_C2H2_2"/>
    <property type="match status" value="10"/>
</dbReference>
<dbReference type="OrthoDB" id="6077919at2759"/>
<keyword evidence="7" id="KW-0804">Transcription</keyword>
<dbReference type="GO" id="GO:0001227">
    <property type="term" value="F:DNA-binding transcription repressor activity, RNA polymerase II-specific"/>
    <property type="evidence" value="ECO:0007669"/>
    <property type="project" value="TreeGrafter"/>
</dbReference>
<dbReference type="FunFam" id="3.30.160.60:FF:000100">
    <property type="entry name" value="Zinc finger 45-like"/>
    <property type="match status" value="2"/>
</dbReference>
<feature type="domain" description="C2H2-type" evidence="10">
    <location>
        <begin position="486"/>
        <end position="513"/>
    </location>
</feature>
<dbReference type="InterPro" id="IPR013087">
    <property type="entry name" value="Znf_C2H2_type"/>
</dbReference>
<dbReference type="SUPFAM" id="SSF57667">
    <property type="entry name" value="beta-beta-alpha zinc fingers"/>
    <property type="match status" value="7"/>
</dbReference>
<accession>A0A6I8U0B0</accession>
<keyword evidence="5" id="KW-0862">Zinc</keyword>
<dbReference type="EnsemblMetazoa" id="AAEL020031-RA">
    <property type="protein sequence ID" value="AAEL020031-PA"/>
    <property type="gene ID" value="AAEL020031"/>
</dbReference>
<protein>
    <recommendedName>
        <fullName evidence="10">C2H2-type domain-containing protein</fullName>
    </recommendedName>
</protein>
<dbReference type="FunFam" id="3.30.160.60:FF:000446">
    <property type="entry name" value="Zinc finger protein"/>
    <property type="match status" value="1"/>
</dbReference>
<dbReference type="InterPro" id="IPR036236">
    <property type="entry name" value="Znf_C2H2_sf"/>
</dbReference>
<feature type="domain" description="C2H2-type" evidence="10">
    <location>
        <begin position="97"/>
        <end position="124"/>
    </location>
</feature>
<feature type="domain" description="C2H2-type" evidence="10">
    <location>
        <begin position="422"/>
        <end position="445"/>
    </location>
</feature>
<name>A0A6I8U0B0_AEDAE</name>
<keyword evidence="8" id="KW-0539">Nucleus</keyword>
<proteinExistence type="predicted"/>
<evidence type="ECO:0000313" key="12">
    <source>
        <dbReference type="Proteomes" id="UP000008820"/>
    </source>
</evidence>
<dbReference type="FunFam" id="3.30.160.60:FF:002343">
    <property type="entry name" value="Zinc finger protein 33A"/>
    <property type="match status" value="2"/>
</dbReference>
<dbReference type="Proteomes" id="UP000008820">
    <property type="component" value="Chromosome 2"/>
</dbReference>
<feature type="domain" description="C2H2-type" evidence="10">
    <location>
        <begin position="125"/>
        <end position="152"/>
    </location>
</feature>
<sequence>MIPYTCEECTESSGKPVKLTCLGTLHRHFQMHAKAFKCSQCPARRSTLKGIKQHMRRSHGKSSQAEYHCDICGKKSKNKESLLTHKMAHKALEDGRFTCSYCSKKCISKKLLIEHERIHTNERPYQCKFCPKTFKTKQQSLNHEKLHTGEKGFHCDTCGERFRYKRTLVRHMTRIHREPQEECTVPGNKETHIQKGDQEPKGSDSVIVPDNIKQEPETMSDTNEQTLISEATEDDFNIQSQLPDEHKCYICQQQVEDSESRELHLTVHEDMLPYDCDHCRQEEVQPSTITSLTLLHRHFQLHAIYLKCPKCPFWTTTEELVAAHMTEKHTQNDEIGTPCETCGKKVKKRNLKRHMLHHKTKEDGLFSCSFCGISFSTKPGLVTHERRHTNEQPFQCKYCPKKFRATSALTCHERIHTGDKPYSCEICGKSFGWKGSLSAHQEAAHGPLLEQTGSLKVYKCELPDCGFSANKKAQLALHRAKHLMKFQCSFCPKRFTNGNEQKNHELTHTGIKNFHCELCQKGFRTKSSLANHIALHNGNRPFVCKSCGKAYVQKIQLKVHLSKHIECQNAEQMEFS</sequence>
<evidence type="ECO:0000256" key="3">
    <source>
        <dbReference type="ARBA" id="ARBA00022737"/>
    </source>
</evidence>
<evidence type="ECO:0000256" key="7">
    <source>
        <dbReference type="ARBA" id="ARBA00023163"/>
    </source>
</evidence>
<dbReference type="Gene3D" id="3.30.160.60">
    <property type="entry name" value="Classic Zinc Finger"/>
    <property type="match status" value="12"/>
</dbReference>
<dbReference type="SMART" id="SM00355">
    <property type="entry name" value="ZnF_C2H2"/>
    <property type="match status" value="17"/>
</dbReference>
<feature type="domain" description="C2H2-type" evidence="10">
    <location>
        <begin position="67"/>
        <end position="94"/>
    </location>
</feature>
<evidence type="ECO:0000256" key="1">
    <source>
        <dbReference type="ARBA" id="ARBA00004123"/>
    </source>
</evidence>
<dbReference type="PANTHER" id="PTHR24399">
    <property type="entry name" value="ZINC FINGER AND BTB DOMAIN-CONTAINING"/>
    <property type="match status" value="1"/>
</dbReference>
<keyword evidence="6" id="KW-0805">Transcription regulation</keyword>
<dbReference type="GO" id="GO:0008270">
    <property type="term" value="F:zinc ion binding"/>
    <property type="evidence" value="ECO:0007669"/>
    <property type="project" value="UniProtKB-KW"/>
</dbReference>
<keyword evidence="3" id="KW-0677">Repeat</keyword>
<keyword evidence="4" id="KW-0863">Zinc-finger</keyword>
<feature type="domain" description="C2H2-type" evidence="10">
    <location>
        <begin position="153"/>
        <end position="181"/>
    </location>
</feature>
<dbReference type="Pfam" id="PF00096">
    <property type="entry name" value="zf-C2H2"/>
    <property type="match status" value="5"/>
</dbReference>
<dbReference type="FunFam" id="3.30.160.60:FF:000624">
    <property type="entry name" value="zinc finger protein 697"/>
    <property type="match status" value="1"/>
</dbReference>
<gene>
    <name evidence="11" type="primary">5573118</name>
</gene>
<dbReference type="PROSITE" id="PS00028">
    <property type="entry name" value="ZINC_FINGER_C2H2_1"/>
    <property type="match status" value="10"/>
</dbReference>
<organism evidence="11 12">
    <name type="scientific">Aedes aegypti</name>
    <name type="common">Yellowfever mosquito</name>
    <name type="synonym">Culex aegypti</name>
    <dbReference type="NCBI Taxonomy" id="7159"/>
    <lineage>
        <taxon>Eukaryota</taxon>
        <taxon>Metazoa</taxon>
        <taxon>Ecdysozoa</taxon>
        <taxon>Arthropoda</taxon>
        <taxon>Hexapoda</taxon>
        <taxon>Insecta</taxon>
        <taxon>Pterygota</taxon>
        <taxon>Neoptera</taxon>
        <taxon>Endopterygota</taxon>
        <taxon>Diptera</taxon>
        <taxon>Nematocera</taxon>
        <taxon>Culicoidea</taxon>
        <taxon>Culicidae</taxon>
        <taxon>Culicinae</taxon>
        <taxon>Aedini</taxon>
        <taxon>Aedes</taxon>
        <taxon>Stegomyia</taxon>
    </lineage>
</organism>
<feature type="domain" description="C2H2-type" evidence="10">
    <location>
        <begin position="394"/>
        <end position="421"/>
    </location>
</feature>